<comment type="caution">
    <text evidence="1">The sequence shown here is derived from an EMBL/GenBank/DDBJ whole genome shotgun (WGS) entry which is preliminary data.</text>
</comment>
<evidence type="ECO:0000313" key="1">
    <source>
        <dbReference type="EMBL" id="KKM68749.1"/>
    </source>
</evidence>
<name>A0A0F9JFY8_9ZZZZ</name>
<proteinExistence type="predicted"/>
<reference evidence="1" key="1">
    <citation type="journal article" date="2015" name="Nature">
        <title>Complex archaea that bridge the gap between prokaryotes and eukaryotes.</title>
        <authorList>
            <person name="Spang A."/>
            <person name="Saw J.H."/>
            <person name="Jorgensen S.L."/>
            <person name="Zaremba-Niedzwiedzka K."/>
            <person name="Martijn J."/>
            <person name="Lind A.E."/>
            <person name="van Eijk R."/>
            <person name="Schleper C."/>
            <person name="Guy L."/>
            <person name="Ettema T.J."/>
        </authorList>
    </citation>
    <scope>NUCLEOTIDE SEQUENCE</scope>
</reference>
<accession>A0A0F9JFY8</accession>
<protein>
    <submittedName>
        <fullName evidence="1">Uncharacterized protein</fullName>
    </submittedName>
</protein>
<dbReference type="EMBL" id="LAZR01010114">
    <property type="protein sequence ID" value="KKM68749.1"/>
    <property type="molecule type" value="Genomic_DNA"/>
</dbReference>
<sequence length="52" mass="5865">MSHKKQHGHMWGCWVVWIEGWAGGSKKTGGCICGLKEALGGRQEEQGKRRKR</sequence>
<organism evidence="1">
    <name type="scientific">marine sediment metagenome</name>
    <dbReference type="NCBI Taxonomy" id="412755"/>
    <lineage>
        <taxon>unclassified sequences</taxon>
        <taxon>metagenomes</taxon>
        <taxon>ecological metagenomes</taxon>
    </lineage>
</organism>
<dbReference type="AlphaFoldDB" id="A0A0F9JFY8"/>
<gene>
    <name evidence="1" type="ORF">LCGC14_1457770</name>
</gene>